<gene>
    <name evidence="1" type="ORF">SAMN05421842_1526</name>
</gene>
<reference evidence="1 2" key="1">
    <citation type="submission" date="2016-10" db="EMBL/GenBank/DDBJ databases">
        <authorList>
            <person name="de Groot N.N."/>
        </authorList>
    </citation>
    <scope>NUCLEOTIDE SEQUENCE [LARGE SCALE GENOMIC DNA]</scope>
    <source>
        <strain evidence="1 2">DSM 12992</strain>
    </source>
</reference>
<accession>A0A1I1SH52</accession>
<evidence type="ECO:0000313" key="2">
    <source>
        <dbReference type="Proteomes" id="UP000199263"/>
    </source>
</evidence>
<organism evidence="1 2">
    <name type="scientific">Clostridium uliginosum</name>
    <dbReference type="NCBI Taxonomy" id="119641"/>
    <lineage>
        <taxon>Bacteria</taxon>
        <taxon>Bacillati</taxon>
        <taxon>Bacillota</taxon>
        <taxon>Clostridia</taxon>
        <taxon>Eubacteriales</taxon>
        <taxon>Clostridiaceae</taxon>
        <taxon>Clostridium</taxon>
    </lineage>
</organism>
<proteinExistence type="predicted"/>
<dbReference type="AlphaFoldDB" id="A0A1I1SH52"/>
<dbReference type="Proteomes" id="UP000199263">
    <property type="component" value="Unassembled WGS sequence"/>
</dbReference>
<sequence>MKWNEVRELYPNQFVKFEILEFHEDKSIKYVDDVAVIKAIKDGREAMKEFTKCKSSQLVYSTAHEDIKIEKIKHIGIRRSL</sequence>
<keyword evidence="2" id="KW-1185">Reference proteome</keyword>
<evidence type="ECO:0000313" key="1">
    <source>
        <dbReference type="EMBL" id="SFD45809.1"/>
    </source>
</evidence>
<dbReference type="STRING" id="119641.SAMN05421842_1526"/>
<protein>
    <submittedName>
        <fullName evidence="1">Uncharacterized protein</fullName>
    </submittedName>
</protein>
<dbReference type="RefSeq" id="WP_090094458.1">
    <property type="nucleotide sequence ID" value="NZ_FOMG01000052.1"/>
</dbReference>
<name>A0A1I1SH52_9CLOT</name>
<dbReference type="EMBL" id="FOMG01000052">
    <property type="protein sequence ID" value="SFD45809.1"/>
    <property type="molecule type" value="Genomic_DNA"/>
</dbReference>
<dbReference type="OrthoDB" id="5770817at2"/>